<dbReference type="EMBL" id="JARK01001366">
    <property type="protein sequence ID" value="EYC17545.1"/>
    <property type="molecule type" value="Genomic_DNA"/>
</dbReference>
<feature type="domain" description="Tyrosine-protein phosphatase" evidence="2">
    <location>
        <begin position="65"/>
        <end position="309"/>
    </location>
</feature>
<evidence type="ECO:0000313" key="5">
    <source>
        <dbReference type="Proteomes" id="UP000024635"/>
    </source>
</evidence>
<dbReference type="SMART" id="SM00404">
    <property type="entry name" value="PTPc_motif"/>
    <property type="match status" value="1"/>
</dbReference>
<dbReference type="Gene3D" id="3.90.190.10">
    <property type="entry name" value="Protein tyrosine phosphatase superfamily"/>
    <property type="match status" value="1"/>
</dbReference>
<evidence type="ECO:0000259" key="2">
    <source>
        <dbReference type="PROSITE" id="PS50055"/>
    </source>
</evidence>
<dbReference type="SMART" id="SM00194">
    <property type="entry name" value="PTPc"/>
    <property type="match status" value="1"/>
</dbReference>
<dbReference type="CDD" id="cd00047">
    <property type="entry name" value="PTPc"/>
    <property type="match status" value="1"/>
</dbReference>
<dbReference type="Proteomes" id="UP000024635">
    <property type="component" value="Unassembled WGS sequence"/>
</dbReference>
<dbReference type="PROSITE" id="PS50056">
    <property type="entry name" value="TYR_PHOSPHATASE_2"/>
    <property type="match status" value="1"/>
</dbReference>
<keyword evidence="5" id="KW-1185">Reference proteome</keyword>
<dbReference type="InterPro" id="IPR000387">
    <property type="entry name" value="Tyr_Pase_dom"/>
</dbReference>
<dbReference type="InterPro" id="IPR029021">
    <property type="entry name" value="Prot-tyrosine_phosphatase-like"/>
</dbReference>
<proteinExistence type="predicted"/>
<dbReference type="SUPFAM" id="SSF52799">
    <property type="entry name" value="(Phosphotyrosine protein) phosphatases II"/>
    <property type="match status" value="1"/>
</dbReference>
<dbReference type="InterPro" id="IPR000242">
    <property type="entry name" value="PTP_cat"/>
</dbReference>
<comment type="caution">
    <text evidence="4">The sequence shown here is derived from an EMBL/GenBank/DDBJ whole genome shotgun (WGS) entry which is preliminary data.</text>
</comment>
<dbReference type="InterPro" id="IPR003595">
    <property type="entry name" value="Tyr_Pase_cat"/>
</dbReference>
<dbReference type="OrthoDB" id="5775049at2759"/>
<feature type="domain" description="Tyrosine specific protein phosphatases" evidence="3">
    <location>
        <begin position="221"/>
        <end position="300"/>
    </location>
</feature>
<reference evidence="5" key="1">
    <citation type="journal article" date="2015" name="Nat. Genet.">
        <title>The genome and transcriptome of the zoonotic hookworm Ancylostoma ceylanicum identify infection-specific gene families.</title>
        <authorList>
            <person name="Schwarz E.M."/>
            <person name="Hu Y."/>
            <person name="Antoshechkin I."/>
            <person name="Miller M.M."/>
            <person name="Sternberg P.W."/>
            <person name="Aroian R.V."/>
        </authorList>
    </citation>
    <scope>NUCLEOTIDE SEQUENCE</scope>
    <source>
        <strain evidence="5">HY135</strain>
    </source>
</reference>
<organism evidence="4 5">
    <name type="scientific">Ancylostoma ceylanicum</name>
    <dbReference type="NCBI Taxonomy" id="53326"/>
    <lineage>
        <taxon>Eukaryota</taxon>
        <taxon>Metazoa</taxon>
        <taxon>Ecdysozoa</taxon>
        <taxon>Nematoda</taxon>
        <taxon>Chromadorea</taxon>
        <taxon>Rhabditida</taxon>
        <taxon>Rhabditina</taxon>
        <taxon>Rhabditomorpha</taxon>
        <taxon>Strongyloidea</taxon>
        <taxon>Ancylostomatidae</taxon>
        <taxon>Ancylostomatinae</taxon>
        <taxon>Ancylostoma</taxon>
    </lineage>
</organism>
<evidence type="ECO:0000313" key="4">
    <source>
        <dbReference type="EMBL" id="EYC17545.1"/>
    </source>
</evidence>
<dbReference type="AlphaFoldDB" id="A0A016UQW6"/>
<dbReference type="PROSITE" id="PS50055">
    <property type="entry name" value="TYR_PHOSPHATASE_PTP"/>
    <property type="match status" value="1"/>
</dbReference>
<feature type="region of interest" description="Disordered" evidence="1">
    <location>
        <begin position="1"/>
        <end position="21"/>
    </location>
</feature>
<accession>A0A016UQW6</accession>
<protein>
    <recommendedName>
        <fullName evidence="6">Protein-tyrosine phosphatase</fullName>
    </recommendedName>
</protein>
<dbReference type="PANTHER" id="PTHR46163">
    <property type="entry name" value="TYROSINE-PROTEIN PHOSPHATASE-RELATED"/>
    <property type="match status" value="1"/>
</dbReference>
<evidence type="ECO:0000259" key="3">
    <source>
        <dbReference type="PROSITE" id="PS50056"/>
    </source>
</evidence>
<evidence type="ECO:0008006" key="6">
    <source>
        <dbReference type="Google" id="ProtNLM"/>
    </source>
</evidence>
<dbReference type="STRING" id="53326.A0A016UQW6"/>
<sequence>MGSREPPRRSSSRSHGVERSLQAEVVAEPLADYVSNQSARGQARLYAEHDALMRRERHIWKYNRNSDKNRNPASVCYNEGAVELTTSNKKEEKLDKDRTYINANHLRSPYGDFVLAQAPMANTLIDWFRMIWQLKIAIVVCLTDPENVASCEPYFKLRENQTLKVKNRFIVRTISVREEEGGITNYQLRLTNKLSSEKNRTLYVIAMPTSPHKAVHPRKQLSLVAEVWATETATSSVGDGTEVPPILVHGCNGVSRTAAFVATCMMCKTLQTTGEMSPLEVWARLNHARHNAAKERVHFLSSIECALLFAVDIGLLSANNPHLAEVNKMFRRAYDEELKKEKPASEQ</sequence>
<dbReference type="Pfam" id="PF00102">
    <property type="entry name" value="Y_phosphatase"/>
    <property type="match status" value="1"/>
</dbReference>
<name>A0A016UQW6_9BILA</name>
<dbReference type="InterPro" id="IPR052782">
    <property type="entry name" value="Oocyte-zygote_transition_reg"/>
</dbReference>
<evidence type="ECO:0000256" key="1">
    <source>
        <dbReference type="SAM" id="MobiDB-lite"/>
    </source>
</evidence>
<dbReference type="GO" id="GO:0004725">
    <property type="term" value="F:protein tyrosine phosphatase activity"/>
    <property type="evidence" value="ECO:0007669"/>
    <property type="project" value="InterPro"/>
</dbReference>
<gene>
    <name evidence="4" type="primary">Acey_s0030.g2125</name>
    <name evidence="4" type="synonym">Acey-F42C5.5</name>
    <name evidence="4" type="ORF">Y032_0030g2125</name>
</gene>
<dbReference type="PANTHER" id="PTHR46163:SF24">
    <property type="entry name" value="PROTEIN-TYROSINE PHOSPHATASE CATALYTIC DOMAIN-CONTAINING PROTEIN-RELATED"/>
    <property type="match status" value="1"/>
</dbReference>